<proteinExistence type="predicted"/>
<dbReference type="Proteomes" id="UP000631114">
    <property type="component" value="Unassembled WGS sequence"/>
</dbReference>
<name>A0A835LSM4_9MAGN</name>
<evidence type="ECO:0000256" key="1">
    <source>
        <dbReference type="SAM" id="MobiDB-lite"/>
    </source>
</evidence>
<evidence type="ECO:0000313" key="3">
    <source>
        <dbReference type="Proteomes" id="UP000631114"/>
    </source>
</evidence>
<accession>A0A835LSM4</accession>
<protein>
    <submittedName>
        <fullName evidence="2">Uncharacterized protein</fullName>
    </submittedName>
</protein>
<dbReference type="EMBL" id="JADFTS010000007">
    <property type="protein sequence ID" value="KAF9598046.1"/>
    <property type="molecule type" value="Genomic_DNA"/>
</dbReference>
<evidence type="ECO:0000313" key="2">
    <source>
        <dbReference type="EMBL" id="KAF9598046.1"/>
    </source>
</evidence>
<organism evidence="2 3">
    <name type="scientific">Coptis chinensis</name>
    <dbReference type="NCBI Taxonomy" id="261450"/>
    <lineage>
        <taxon>Eukaryota</taxon>
        <taxon>Viridiplantae</taxon>
        <taxon>Streptophyta</taxon>
        <taxon>Embryophyta</taxon>
        <taxon>Tracheophyta</taxon>
        <taxon>Spermatophyta</taxon>
        <taxon>Magnoliopsida</taxon>
        <taxon>Ranunculales</taxon>
        <taxon>Ranunculaceae</taxon>
        <taxon>Coptidoideae</taxon>
        <taxon>Coptis</taxon>
    </lineage>
</organism>
<dbReference type="AlphaFoldDB" id="A0A835LSM4"/>
<feature type="region of interest" description="Disordered" evidence="1">
    <location>
        <begin position="1"/>
        <end position="25"/>
    </location>
</feature>
<keyword evidence="3" id="KW-1185">Reference proteome</keyword>
<gene>
    <name evidence="2" type="ORF">IFM89_024033</name>
</gene>
<reference evidence="2 3" key="1">
    <citation type="submission" date="2020-10" db="EMBL/GenBank/DDBJ databases">
        <title>The Coptis chinensis genome and diversification of protoberbering-type alkaloids.</title>
        <authorList>
            <person name="Wang B."/>
            <person name="Shu S."/>
            <person name="Song C."/>
            <person name="Liu Y."/>
        </authorList>
    </citation>
    <scope>NUCLEOTIDE SEQUENCE [LARGE SCALE GENOMIC DNA]</scope>
    <source>
        <strain evidence="2">HL-2020</strain>
        <tissue evidence="2">Leaf</tissue>
    </source>
</reference>
<sequence>MKKPQSDSNTKIHKEHRARLPFNSGQATRHLRLDLTSQCTHSLQWLQDLATTTESLDHLEGQVDTHRGGILVEGTTQIVEVKAEVTAAGHTHG</sequence>
<comment type="caution">
    <text evidence="2">The sequence shown here is derived from an EMBL/GenBank/DDBJ whole genome shotgun (WGS) entry which is preliminary data.</text>
</comment>